<keyword evidence="3" id="KW-1185">Reference proteome</keyword>
<comment type="caution">
    <text evidence="2">The sequence shown here is derived from an EMBL/GenBank/DDBJ whole genome shotgun (WGS) entry which is preliminary data.</text>
</comment>
<dbReference type="InterPro" id="IPR036188">
    <property type="entry name" value="FAD/NAD-bd_sf"/>
</dbReference>
<evidence type="ECO:0000313" key="2">
    <source>
        <dbReference type="EMBL" id="ERT07311.1"/>
    </source>
</evidence>
<dbReference type="Pfam" id="PF01593">
    <property type="entry name" value="Amino_oxidase"/>
    <property type="match status" value="1"/>
</dbReference>
<dbReference type="PANTHER" id="PTHR16128">
    <property type="entry name" value="FAD/NAD(P)-BINDING OXIDOREDUCTASE FAMILY PROTEIN"/>
    <property type="match status" value="1"/>
</dbReference>
<gene>
    <name evidence="2" type="ORF">M595_2754</name>
</gene>
<dbReference type="RefSeq" id="WP_023066484.1">
    <property type="nucleotide sequence ID" value="NZ_AUZM01000023.1"/>
</dbReference>
<organism evidence="2 3">
    <name type="scientific">Lyngbya aestuarii BL J</name>
    <dbReference type="NCBI Taxonomy" id="1348334"/>
    <lineage>
        <taxon>Bacteria</taxon>
        <taxon>Bacillati</taxon>
        <taxon>Cyanobacteriota</taxon>
        <taxon>Cyanophyceae</taxon>
        <taxon>Oscillatoriophycideae</taxon>
        <taxon>Oscillatoriales</taxon>
        <taxon>Microcoleaceae</taxon>
        <taxon>Lyngbya</taxon>
    </lineage>
</organism>
<sequence length="344" mass="37958">MTTVFDIAIIGAGFAGLTAAQQLKQAGYSVIVLEKSRGVGGRCATRRVSDIYVDHGVRYLAATGEHTQNLIAQLTATKVLQLWTDKIYGFKDHQLQQVQPQPCYIAPSGMNSVGKELAVGLEVWFNRRVQRLTPTENKTWYLSLETTHPTATEKPQEVEAKAVILAIPAPQALLLLEPLTSKLPLDFVEPVRSVEYDPCITVMAGYSESELTLKNFPAKAITFPEHETLAWVGLDSSKRLNPQQAIIVVQSSAKFAEYYLDTTDLQPVGELLLKSVSDSLSLGNAEWMQVHRWRYAFCRKSLSVSCLTTTIPLPLVCCGDWCGGNDNIETALMSGKAAVMFFQD</sequence>
<dbReference type="PRINTS" id="PR00419">
    <property type="entry name" value="ADXRDTASE"/>
</dbReference>
<dbReference type="Gene3D" id="3.90.660.10">
    <property type="match status" value="1"/>
</dbReference>
<dbReference type="GO" id="GO:0016491">
    <property type="term" value="F:oxidoreductase activity"/>
    <property type="evidence" value="ECO:0007669"/>
    <property type="project" value="InterPro"/>
</dbReference>
<accession>U7QLL3</accession>
<dbReference type="OrthoDB" id="5792777at2"/>
<dbReference type="AlphaFoldDB" id="U7QLL3"/>
<evidence type="ECO:0000259" key="1">
    <source>
        <dbReference type="Pfam" id="PF01593"/>
    </source>
</evidence>
<protein>
    <submittedName>
        <fullName evidence="2">FAD binding domain protein</fullName>
    </submittedName>
</protein>
<dbReference type="PANTHER" id="PTHR16128:SF5">
    <property type="entry name" value="FAD_NAD(P)-BINDING OXIDOREDUCTASE FAMILY PROTEIN"/>
    <property type="match status" value="1"/>
</dbReference>
<dbReference type="EMBL" id="AUZM01000023">
    <property type="protein sequence ID" value="ERT07311.1"/>
    <property type="molecule type" value="Genomic_DNA"/>
</dbReference>
<evidence type="ECO:0000313" key="3">
    <source>
        <dbReference type="Proteomes" id="UP000017127"/>
    </source>
</evidence>
<dbReference type="PATRIC" id="fig|1348334.3.peg.2667"/>
<dbReference type="Proteomes" id="UP000017127">
    <property type="component" value="Unassembled WGS sequence"/>
</dbReference>
<dbReference type="InterPro" id="IPR002937">
    <property type="entry name" value="Amino_oxidase"/>
</dbReference>
<feature type="domain" description="Amine oxidase" evidence="1">
    <location>
        <begin position="104"/>
        <end position="212"/>
    </location>
</feature>
<proteinExistence type="predicted"/>
<dbReference type="SUPFAM" id="SSF51905">
    <property type="entry name" value="FAD/NAD(P)-binding domain"/>
    <property type="match status" value="1"/>
</dbReference>
<name>U7QLL3_9CYAN</name>
<dbReference type="Gene3D" id="3.50.50.60">
    <property type="entry name" value="FAD/NAD(P)-binding domain"/>
    <property type="match status" value="1"/>
</dbReference>
<reference evidence="2 3" key="1">
    <citation type="journal article" date="2013" name="Front. Microbiol.">
        <title>Comparative genomic analyses of the cyanobacterium, Lyngbya aestuarii BL J, a powerful hydrogen producer.</title>
        <authorList>
            <person name="Kothari A."/>
            <person name="Vaughn M."/>
            <person name="Garcia-Pichel F."/>
        </authorList>
    </citation>
    <scope>NUCLEOTIDE SEQUENCE [LARGE SCALE GENOMIC DNA]</scope>
    <source>
        <strain evidence="2 3">BL J</strain>
    </source>
</reference>
<dbReference type="Pfam" id="PF13450">
    <property type="entry name" value="NAD_binding_8"/>
    <property type="match status" value="1"/>
</dbReference>